<sequence>MIQKIDHIGIAVKNLDEVLKFYEDTLGIKCTGTEVIEGQHVKTAFLPLGNSEIELLESTSEDGPIAKFIEKNGEGMQHIALRVDDIEKALEEMRDKGVRLIDERPRKGAGGAKIAFLHPKSTHGVLLELCERK</sequence>
<dbReference type="GO" id="GO:0046872">
    <property type="term" value="F:metal ion binding"/>
    <property type="evidence" value="ECO:0007669"/>
    <property type="project" value="UniProtKB-KW"/>
</dbReference>
<dbReference type="EMBL" id="VTPS01000012">
    <property type="protein sequence ID" value="TZE81576.1"/>
    <property type="molecule type" value="Genomic_DNA"/>
</dbReference>
<dbReference type="CDD" id="cd07249">
    <property type="entry name" value="MMCE"/>
    <property type="match status" value="1"/>
</dbReference>
<protein>
    <submittedName>
        <fullName evidence="5">Methylmalonyl-CoA epimerase</fullName>
        <ecNumber evidence="5">5.1.99.1</ecNumber>
    </submittedName>
</protein>
<dbReference type="GO" id="GO:0046491">
    <property type="term" value="P:L-methylmalonyl-CoA metabolic process"/>
    <property type="evidence" value="ECO:0007669"/>
    <property type="project" value="TreeGrafter"/>
</dbReference>
<keyword evidence="6" id="KW-1185">Reference proteome</keyword>
<dbReference type="EC" id="5.1.99.1" evidence="5"/>
<dbReference type="InterPro" id="IPR037523">
    <property type="entry name" value="VOC_core"/>
</dbReference>
<dbReference type="RefSeq" id="WP_149545554.1">
    <property type="nucleotide sequence ID" value="NZ_VTPS01000012.1"/>
</dbReference>
<comment type="caution">
    <text evidence="5">The sequence shown here is derived from an EMBL/GenBank/DDBJ whole genome shotgun (WGS) entry which is preliminary data.</text>
</comment>
<dbReference type="InterPro" id="IPR051785">
    <property type="entry name" value="MMCE/EMCE_epimerase"/>
</dbReference>
<dbReference type="InterPro" id="IPR017515">
    <property type="entry name" value="MeMalonyl-CoA_epimerase"/>
</dbReference>
<evidence type="ECO:0000256" key="1">
    <source>
        <dbReference type="ARBA" id="ARBA00009308"/>
    </source>
</evidence>
<comment type="similarity">
    <text evidence="1">Belongs to the methylmalonyl-CoA epimerase family.</text>
</comment>
<dbReference type="Gene3D" id="3.10.180.10">
    <property type="entry name" value="2,3-Dihydroxybiphenyl 1,2-Dioxygenase, domain 1"/>
    <property type="match status" value="1"/>
</dbReference>
<feature type="domain" description="VOC" evidence="4">
    <location>
        <begin position="4"/>
        <end position="132"/>
    </location>
</feature>
<evidence type="ECO:0000256" key="2">
    <source>
        <dbReference type="ARBA" id="ARBA00022723"/>
    </source>
</evidence>
<evidence type="ECO:0000313" key="5">
    <source>
        <dbReference type="EMBL" id="TZE81576.1"/>
    </source>
</evidence>
<gene>
    <name evidence="5" type="primary">mce</name>
    <name evidence="5" type="ORF">FWJ32_08640</name>
</gene>
<dbReference type="AlphaFoldDB" id="A0A5D8QCQ4"/>
<dbReference type="PANTHER" id="PTHR43048:SF3">
    <property type="entry name" value="METHYLMALONYL-COA EPIMERASE, MITOCHONDRIAL"/>
    <property type="match status" value="1"/>
</dbReference>
<keyword evidence="3" id="KW-0175">Coiled coil</keyword>
<dbReference type="PANTHER" id="PTHR43048">
    <property type="entry name" value="METHYLMALONYL-COA EPIMERASE"/>
    <property type="match status" value="1"/>
</dbReference>
<accession>A0A5D8QCQ4</accession>
<keyword evidence="5" id="KW-0413">Isomerase</keyword>
<feature type="coiled-coil region" evidence="3">
    <location>
        <begin position="76"/>
        <end position="103"/>
    </location>
</feature>
<dbReference type="GO" id="GO:0004493">
    <property type="term" value="F:methylmalonyl-CoA epimerase activity"/>
    <property type="evidence" value="ECO:0007669"/>
    <property type="project" value="UniProtKB-EC"/>
</dbReference>
<evidence type="ECO:0000259" key="4">
    <source>
        <dbReference type="PROSITE" id="PS51819"/>
    </source>
</evidence>
<dbReference type="InterPro" id="IPR029068">
    <property type="entry name" value="Glyas_Bleomycin-R_OHBP_Dase"/>
</dbReference>
<name>A0A5D8QCQ4_9THEO</name>
<reference evidence="5 6" key="1">
    <citation type="submission" date="2019-08" db="EMBL/GenBank/DDBJ databases">
        <title>Calorimonas adulescens gen. nov., sp. nov., an anaerobic thermophilic bacterium from Sakhalin hot spring.</title>
        <authorList>
            <person name="Khomyakova M.A."/>
            <person name="Merkel A.Y."/>
            <person name="Novikov A."/>
            <person name="Bonch-Osmolovskaya E.A."/>
            <person name="Slobodkin A.I."/>
        </authorList>
    </citation>
    <scope>NUCLEOTIDE SEQUENCE [LARGE SCALE GENOMIC DNA]</scope>
    <source>
        <strain evidence="5 6">A05MB</strain>
    </source>
</reference>
<evidence type="ECO:0000313" key="6">
    <source>
        <dbReference type="Proteomes" id="UP000322976"/>
    </source>
</evidence>
<keyword evidence="2" id="KW-0479">Metal-binding</keyword>
<dbReference type="PROSITE" id="PS51819">
    <property type="entry name" value="VOC"/>
    <property type="match status" value="1"/>
</dbReference>
<evidence type="ECO:0000256" key="3">
    <source>
        <dbReference type="SAM" id="Coils"/>
    </source>
</evidence>
<organism evidence="5 6">
    <name type="scientific">Calorimonas adulescens</name>
    <dbReference type="NCBI Taxonomy" id="2606906"/>
    <lineage>
        <taxon>Bacteria</taxon>
        <taxon>Bacillati</taxon>
        <taxon>Bacillota</taxon>
        <taxon>Clostridia</taxon>
        <taxon>Thermoanaerobacterales</taxon>
        <taxon>Thermoanaerobacteraceae</taxon>
        <taxon>Calorimonas</taxon>
    </lineage>
</organism>
<dbReference type="NCBIfam" id="TIGR03081">
    <property type="entry name" value="metmalonyl_epim"/>
    <property type="match status" value="1"/>
</dbReference>
<dbReference type="SUPFAM" id="SSF54593">
    <property type="entry name" value="Glyoxalase/Bleomycin resistance protein/Dihydroxybiphenyl dioxygenase"/>
    <property type="match status" value="1"/>
</dbReference>
<proteinExistence type="inferred from homology"/>
<dbReference type="Pfam" id="PF13669">
    <property type="entry name" value="Glyoxalase_4"/>
    <property type="match status" value="1"/>
</dbReference>
<dbReference type="Proteomes" id="UP000322976">
    <property type="component" value="Unassembled WGS sequence"/>
</dbReference>